<feature type="compositionally biased region" description="Polar residues" evidence="3">
    <location>
        <begin position="323"/>
        <end position="336"/>
    </location>
</feature>
<proteinExistence type="predicted"/>
<feature type="region of interest" description="Disordered" evidence="3">
    <location>
        <begin position="89"/>
        <end position="158"/>
    </location>
</feature>
<feature type="compositionally biased region" description="Polar residues" evidence="3">
    <location>
        <begin position="137"/>
        <end position="147"/>
    </location>
</feature>
<evidence type="ECO:0000259" key="4">
    <source>
        <dbReference type="PROSITE" id="PS50089"/>
    </source>
</evidence>
<dbReference type="InterPro" id="IPR001841">
    <property type="entry name" value="Znf_RING"/>
</dbReference>
<feature type="coiled-coil region" evidence="2">
    <location>
        <begin position="470"/>
        <end position="502"/>
    </location>
</feature>
<reference evidence="5 6" key="1">
    <citation type="submission" date="2018-09" db="EMBL/GenBank/DDBJ databases">
        <title>whole genome sequence of T. equiperdum IVM-t1 strain.</title>
        <authorList>
            <person name="Suganuma K."/>
        </authorList>
    </citation>
    <scope>NUCLEOTIDE SEQUENCE [LARGE SCALE GENOMIC DNA]</scope>
    <source>
        <strain evidence="5 6">IVM-t1</strain>
    </source>
</reference>
<feature type="coiled-coil region" evidence="2">
    <location>
        <begin position="2220"/>
        <end position="2252"/>
    </location>
</feature>
<feature type="region of interest" description="Disordered" evidence="3">
    <location>
        <begin position="208"/>
        <end position="234"/>
    </location>
</feature>
<feature type="coiled-coil region" evidence="2">
    <location>
        <begin position="1345"/>
        <end position="1377"/>
    </location>
</feature>
<feature type="coiled-coil region" evidence="2">
    <location>
        <begin position="1870"/>
        <end position="1902"/>
    </location>
</feature>
<feature type="compositionally biased region" description="Basic and acidic residues" evidence="3">
    <location>
        <begin position="392"/>
        <end position="408"/>
    </location>
</feature>
<evidence type="ECO:0000256" key="1">
    <source>
        <dbReference type="PROSITE-ProRule" id="PRU00175"/>
    </source>
</evidence>
<keyword evidence="1" id="KW-0862">Zinc</keyword>
<accession>A0A3L6L248</accession>
<feature type="coiled-coil region" evidence="2">
    <location>
        <begin position="1695"/>
        <end position="1727"/>
    </location>
</feature>
<dbReference type="EMBL" id="QSBY01000010">
    <property type="protein sequence ID" value="RHW69781.1"/>
    <property type="molecule type" value="Genomic_DNA"/>
</dbReference>
<feature type="coiled-coil region" evidence="2">
    <location>
        <begin position="2745"/>
        <end position="2777"/>
    </location>
</feature>
<evidence type="ECO:0000313" key="5">
    <source>
        <dbReference type="EMBL" id="RHW69781.1"/>
    </source>
</evidence>
<gene>
    <name evidence="5" type="ORF">DPX39_100164600</name>
</gene>
<dbReference type="Proteomes" id="UP000266743">
    <property type="component" value="Chromosome 10"/>
</dbReference>
<feature type="coiled-coil region" evidence="2">
    <location>
        <begin position="2395"/>
        <end position="2427"/>
    </location>
</feature>
<feature type="coiled-coil region" evidence="2">
    <location>
        <begin position="820"/>
        <end position="852"/>
    </location>
</feature>
<evidence type="ECO:0000256" key="3">
    <source>
        <dbReference type="SAM" id="MobiDB-lite"/>
    </source>
</evidence>
<feature type="coiled-coil region" evidence="2">
    <location>
        <begin position="1170"/>
        <end position="1202"/>
    </location>
</feature>
<organism evidence="5 6">
    <name type="scientific">Trypanosoma brucei equiperdum</name>
    <dbReference type="NCBI Taxonomy" id="630700"/>
    <lineage>
        <taxon>Eukaryota</taxon>
        <taxon>Discoba</taxon>
        <taxon>Euglenozoa</taxon>
        <taxon>Kinetoplastea</taxon>
        <taxon>Metakinetoplastina</taxon>
        <taxon>Trypanosomatida</taxon>
        <taxon>Trypanosomatidae</taxon>
        <taxon>Trypanosoma</taxon>
    </lineage>
</organism>
<feature type="coiled-coil region" evidence="2">
    <location>
        <begin position="2570"/>
        <end position="2602"/>
    </location>
</feature>
<feature type="region of interest" description="Disordered" evidence="3">
    <location>
        <begin position="317"/>
        <end position="415"/>
    </location>
</feature>
<comment type="caution">
    <text evidence="5">The sequence shown here is derived from an EMBL/GenBank/DDBJ whole genome shotgun (WGS) entry which is preliminary data.</text>
</comment>
<feature type="coiled-coil region" evidence="2">
    <location>
        <begin position="645"/>
        <end position="677"/>
    </location>
</feature>
<sequence>MSGLTSHNISATSIRVHGITRERDMCVFCRKRSSPPPNDPLAPVFAFFSLVDCRHYACQPCALVHCDNAGRHIRCPACCAISRLAQSGRRRGNRVDERVPIDDGVSSAASQSSKRVLAPPKPSLSVTDRRRRTSSVQFSTNLTSPSGQKEALSTGGSNTSLTLAAVGRLPTDPNYSKGKGDEGGTVAAFSEEERISVDLYTIKGTAAKRPRRTTAERARSQPLPPAEYRYLPPPTPFHRPPPLVIHTIEEEEEVAASFQLIVREIEQTIAATLVKEADERDTIGIAEAHRRNVLSKLREEYERKRFAAHHELNDEFSDAKLSPRTTTNASDGQVSETSDEGMSELSTQQDSIQKNYKQPIDQKAMITKERTGTPTAAEKQTKHQQQTITKQNTEEEKKEAKNENNNESKKKRRERVEVATWDSEQQLRLFEQLMDLARDEQQHRAKIQRDETRMHAEMERSEASDVATIKAAMEAMAESARREQEELLRDEKEERYTIQEDERRLRRNITRQSAELSLDVSMQHVQQRGKEDAQRELDMLRVALESTAVETTSRARLNLVVTEELRARDSLCSDEASERAMHAAEERRERVEVATWDSEQQLRLFEQLMDLARDEQQHRAKIQRDETRMHAEMERSEASDVATIKAAMEAMAESARREQEELLRDEKEERYTIQEDERRLRRNITRQSAELSLDVSMQHVQQRGKEDAQRELDMLRVALESTAVETTSRARLNLVVTEELRARDSLCSDEASERAMHAAEERRERVEVATWDSEQQLRLFEQLMDLARDEQQHRAKIQRDETRMHAEMERSEASDVATIKAAMEAMAESARREQEELLRDEKEERYTIQEDERRLRRNITRQSAELSLDVSMQHVQQRGKEDAQRELDMLRVALESTAVETTSRARLNLVVTEELRARDSLCSDEASERAMHAAEERRERVEVATWDSEQQLRLFEQLMDLARDEQQHRAKIQRDETRMHAEMERSEASDVATIKAAMEAMAESARREQEELLRDEKEERYTIQEDERRLRRNITRQSAELSLDVSMQHVQQRGKEDAQRELDMLRVALESTAVETTSRARLNLVVTEELRARDSLCSDEASERAMHAAEERRERVEVATWDSEQQLRLFEQLMDLARDEQQHRAKIQRDETRMHAEMERSEASDVATIKAAMEAMAESARREQEELLRDEKEERYTIQEDERRLRRNITRQSAELSLDVSMQHVQQRGKEDAQRELDMLRVALESTAVETTSRARLNLVVTEELRARDSLCSDEASERAMHAAEERRERVEVATWDSEQQLRLFEQLMDLARDEQQHRAKIQRDETRMHAEMERSEASDVATIKAAMEAMAESARREQEELLRDEKEERYTIQEDERRLRRNITRQSAELSLDVSMQHVQQRGKEDAQRELDMLRVALESTAVETTSRARLNLVVTEELRARDSLCSDEASERAMHAAEERRERVEVATWDSEQQLRLFEQLMDLARDEQQHRAKIQRDETRMHAEMERSEASDVATIKAAMEAMAESARREQEELLRDEKEERYTIQEDERRLRRNITRQSAELSLDVSMQHVQQRGKEDAQRELDMLRVALESTAVETTSRARLNLVVTEELRARDSLCSDEASERAMHAAEERRERVEVATWDSEQQLRLFEQLMDLARDEQQHRAKIQRDETRMHAEMERSEASDVATIKAAMEAMAESARREQEELLRDEKEERYTIQEDERRLRRNITRQSAELSLDVSMQHVQQRGKEDAQRELDMLRVALESTAVETTSRARLNLVVTEELRARDSLCSDEASERAMHAAEERRERVEVATWDSEQQLRLFEQLMDLARDEQQHRAKIQRDETRMHAEMERSEASDVATIKAAMEAMAESARREQEELLRDEKEERYTIQEDERRLRRNITRQSAELSLDVSMQHVQQRGKEDAQRELDMLRVALESTAVETTSRARLNLVVTEELRARDSLCSDEASERAMHAAEERRERVEVATWDSEQQLRLFEQLMDLARDEQQHRAKIQRDETRMHAEMERSEASDVATIKAAMEAMAESARREQEELLRDEKEERYTIQEDERRLRRNITRQSAELSLDVSMQHVQQRGKEDAQRELDMLRVALESTAVETTSRARLNLVVTEELRARDSLCSDEASERAMHAAEERRERVEVATWDSEQQLRLFEQLMDLARDEQQHRAKIQRDETRMHAEMERSEASDVATIKAAMEAMAESARREQEELLRDEKEERYTIQEDERRLRRNITRQSAELSLDVSMQHVQQRGKEDAQRELDMLRVALESTAVETTSRARLNLVVTEELRARDSLCSDEASERAMHAAEERRERVEVATWDSEQQLRLFEQLMDLARDEQQHRAKIQRDETRMHAEMERSEASDVATIKAAMEAMAESARREQEELLRDEKEERYTIQEDERRLRRNITRQSAELSLDVSMQHVQQRGKEDAQRELDMLRVALESTAVETTSRARLNLVVTEELRARDSLCSDEASERAMHAAEERRERVEVATWDSEQQLRLFEQLMDLARDEQQHRAKIQRDETRMHAEMERSEASDVATIKAAMEAMAESARREQEELLRDEKEERYTIQEDERRLRRNITRQSAELSLDVSMQHVQQRGKEDAQRELDMLRVALESTAVETTSRARLNLVVTEELRARDSLCSDEASERAMHAAEERRERVEVATWDSEQQLRLFEQLMDLARDEQQHRAKIQRDEIRMHAEMERSEASDVATIKAAMEAMAESARREQEELLRDEKEERYTIQEDERRLRRNITRQSAELSLDVSMQHVQQRGKEDAQRELDMLRVALESTAVETTSRARSTSL</sequence>
<feature type="coiled-coil region" evidence="2">
    <location>
        <begin position="995"/>
        <end position="1027"/>
    </location>
</feature>
<evidence type="ECO:0000256" key="2">
    <source>
        <dbReference type="SAM" id="Coils"/>
    </source>
</evidence>
<feature type="coiled-coil region" evidence="2">
    <location>
        <begin position="2045"/>
        <end position="2077"/>
    </location>
</feature>
<keyword evidence="2" id="KW-0175">Coiled coil</keyword>
<dbReference type="PROSITE" id="PS50089">
    <property type="entry name" value="ZF_RING_2"/>
    <property type="match status" value="1"/>
</dbReference>
<feature type="coiled-coil region" evidence="2">
    <location>
        <begin position="1520"/>
        <end position="1552"/>
    </location>
</feature>
<keyword evidence="1" id="KW-0863">Zinc-finger</keyword>
<dbReference type="GO" id="GO:0008270">
    <property type="term" value="F:zinc ion binding"/>
    <property type="evidence" value="ECO:0007669"/>
    <property type="project" value="UniProtKB-KW"/>
</dbReference>
<evidence type="ECO:0000313" key="6">
    <source>
        <dbReference type="Proteomes" id="UP000266743"/>
    </source>
</evidence>
<name>A0A3L6L248_9TRYP</name>
<feature type="domain" description="RING-type" evidence="4">
    <location>
        <begin position="26"/>
        <end position="78"/>
    </location>
</feature>
<feature type="compositionally biased region" description="Polar residues" evidence="3">
    <location>
        <begin position="344"/>
        <end position="356"/>
    </location>
</feature>
<protein>
    <recommendedName>
        <fullName evidence="4">RING-type domain-containing protein</fullName>
    </recommendedName>
</protein>
<keyword evidence="1" id="KW-0479">Metal-binding</keyword>